<evidence type="ECO:0000313" key="2">
    <source>
        <dbReference type="EMBL" id="ADN16817.1"/>
    </source>
</evidence>
<dbReference type="Proteomes" id="UP000008206">
    <property type="component" value="Chromosome"/>
</dbReference>
<keyword evidence="3" id="KW-1185">Reference proteome</keyword>
<dbReference type="SUPFAM" id="SSF52540">
    <property type="entry name" value="P-loop containing nucleoside triphosphate hydrolases"/>
    <property type="match status" value="1"/>
</dbReference>
<sequence>MEKIIIENFGPVSYFEAEVKDVMIFIGPQASGKSTIAKLIFFFKSVKNFLIDFINNVIKQSDLPTTNNLIEEFKKNLSRNLSIIWWDIDKNPPFKIKYYYSDNKFIEFVPLKQKFFSGLEVKFALQIVWSEIITTELERIFREVINYKQEELNNQILEKQTLDKNKLNTERENYLDILTKRINSFFENDKTIIFIPASRSLLSFLKDSDFNLETLDIFNQNFIGITKVFKPEFQNDLIDIIKSHKNIDEHKENFEESEIAIKIMNKILKSKYKVVGEEERLYFNDQNYVKLGYASSGQQEALWIILFIFRLILIGANFLTVIEEPETHLYPEAQNEMVKLMALLANVNQNQIIITTHSPYILSAFNNLLYAHQIGKDKPDEVAKLVNPKLWLDIERTSAYFIDGDSYESIIDPELKLIQAEKIDSASRIINETFDKLFNLDD</sequence>
<evidence type="ECO:0000313" key="3">
    <source>
        <dbReference type="Proteomes" id="UP000008206"/>
    </source>
</evidence>
<gene>
    <name evidence="2" type="ordered locus">Cyan7822_4926</name>
</gene>
<organism evidence="2 3">
    <name type="scientific">Gloeothece verrucosa (strain PCC 7822)</name>
    <name type="common">Cyanothece sp. (strain PCC 7822)</name>
    <dbReference type="NCBI Taxonomy" id="497965"/>
    <lineage>
        <taxon>Bacteria</taxon>
        <taxon>Bacillati</taxon>
        <taxon>Cyanobacteriota</taxon>
        <taxon>Cyanophyceae</taxon>
        <taxon>Oscillatoriophycideae</taxon>
        <taxon>Chroococcales</taxon>
        <taxon>Aphanothecaceae</taxon>
        <taxon>Gloeothece</taxon>
        <taxon>Gloeothece verrucosa</taxon>
    </lineage>
</organism>
<evidence type="ECO:0000259" key="1">
    <source>
        <dbReference type="Pfam" id="PF13175"/>
    </source>
</evidence>
<dbReference type="RefSeq" id="WP_013324855.1">
    <property type="nucleotide sequence ID" value="NC_014501.1"/>
</dbReference>
<dbReference type="Gene3D" id="3.40.50.300">
    <property type="entry name" value="P-loop containing nucleotide triphosphate hydrolases"/>
    <property type="match status" value="1"/>
</dbReference>
<dbReference type="InterPro" id="IPR027417">
    <property type="entry name" value="P-loop_NTPase"/>
</dbReference>
<dbReference type="KEGG" id="cyj:Cyan7822_4926"/>
<dbReference type="InterPro" id="IPR041685">
    <property type="entry name" value="AAA_GajA/Old/RecF-like"/>
</dbReference>
<dbReference type="EMBL" id="CP002198">
    <property type="protein sequence ID" value="ADN16817.1"/>
    <property type="molecule type" value="Genomic_DNA"/>
</dbReference>
<reference evidence="3" key="1">
    <citation type="journal article" date="2011" name="MBio">
        <title>Novel metabolic attributes of the genus Cyanothece, comprising a group of unicellular nitrogen-fixing Cyanobacteria.</title>
        <authorList>
            <person name="Bandyopadhyay A."/>
            <person name="Elvitigala T."/>
            <person name="Welsh E."/>
            <person name="Stockel J."/>
            <person name="Liberton M."/>
            <person name="Min H."/>
            <person name="Sherman L.A."/>
            <person name="Pakrasi H.B."/>
        </authorList>
    </citation>
    <scope>NUCLEOTIDE SEQUENCE [LARGE SCALE GENOMIC DNA]</scope>
    <source>
        <strain evidence="3">PCC 7822</strain>
    </source>
</reference>
<dbReference type="eggNOG" id="COG1106">
    <property type="taxonomic scope" value="Bacteria"/>
</dbReference>
<accession>E0UHA3</accession>
<name>E0UHA3_GLOV7</name>
<proteinExistence type="predicted"/>
<dbReference type="AlphaFoldDB" id="E0UHA3"/>
<dbReference type="STRING" id="497965.Cyan7822_4926"/>
<dbReference type="PANTHER" id="PTHR43581:SF4">
    <property type="entry name" value="ATP_GTP PHOSPHATASE"/>
    <property type="match status" value="1"/>
</dbReference>
<dbReference type="OrthoDB" id="308933at2"/>
<protein>
    <recommendedName>
        <fullName evidence="1">Endonuclease GajA/Old nuclease/RecF-like AAA domain-containing protein</fullName>
    </recommendedName>
</protein>
<dbReference type="InterPro" id="IPR051396">
    <property type="entry name" value="Bact_Antivir_Def_Nuclease"/>
</dbReference>
<dbReference type="Pfam" id="PF13175">
    <property type="entry name" value="AAA_15"/>
    <property type="match status" value="1"/>
</dbReference>
<dbReference type="HOGENOM" id="CLU_053347_1_0_3"/>
<dbReference type="PANTHER" id="PTHR43581">
    <property type="entry name" value="ATP/GTP PHOSPHATASE"/>
    <property type="match status" value="1"/>
</dbReference>
<feature type="domain" description="Endonuclease GajA/Old nuclease/RecF-like AAA" evidence="1">
    <location>
        <begin position="2"/>
        <end position="361"/>
    </location>
</feature>